<dbReference type="EMBL" id="KZ155835">
    <property type="protein sequence ID" value="OUS43043.1"/>
    <property type="molecule type" value="Genomic_DNA"/>
</dbReference>
<dbReference type="GO" id="GO:0004185">
    <property type="term" value="F:serine-type carboxypeptidase activity"/>
    <property type="evidence" value="ECO:0007669"/>
    <property type="project" value="UniProtKB-UniRule"/>
</dbReference>
<dbReference type="InterPro" id="IPR029058">
    <property type="entry name" value="AB_hydrolase_fold"/>
</dbReference>
<dbReference type="InterPro" id="IPR018202">
    <property type="entry name" value="Ser_caboxypep_ser_AS"/>
</dbReference>
<keyword evidence="2" id="KW-0378">Hydrolase</keyword>
<dbReference type="PANTHER" id="PTHR11802">
    <property type="entry name" value="SERINE PROTEASE FAMILY S10 SERINE CARBOXYPEPTIDASE"/>
    <property type="match status" value="1"/>
</dbReference>
<dbReference type="Pfam" id="PF00450">
    <property type="entry name" value="Peptidase_S10"/>
    <property type="match status" value="1"/>
</dbReference>
<keyword evidence="2" id="KW-0121">Carboxypeptidase</keyword>
<accession>A0A1Y5I4M3</accession>
<dbReference type="AlphaFoldDB" id="A0A1Y5I4M3"/>
<dbReference type="Proteomes" id="UP000195557">
    <property type="component" value="Unassembled WGS sequence"/>
</dbReference>
<dbReference type="SUPFAM" id="SSF53474">
    <property type="entry name" value="alpha/beta-Hydrolases"/>
    <property type="match status" value="1"/>
</dbReference>
<comment type="similarity">
    <text evidence="1 2">Belongs to the peptidase S10 family.</text>
</comment>
<evidence type="ECO:0000313" key="3">
    <source>
        <dbReference type="EMBL" id="OUS43043.1"/>
    </source>
</evidence>
<feature type="chain" id="PRO_5011830385" description="Carboxypeptidase" evidence="2">
    <location>
        <begin position="18"/>
        <end position="567"/>
    </location>
</feature>
<keyword evidence="2" id="KW-0645">Protease</keyword>
<dbReference type="InterPro" id="IPR001563">
    <property type="entry name" value="Peptidase_S10"/>
</dbReference>
<dbReference type="PROSITE" id="PS00131">
    <property type="entry name" value="CARBOXYPEPT_SER_SER"/>
    <property type="match status" value="1"/>
</dbReference>
<dbReference type="eggNOG" id="KOG1282">
    <property type="taxonomic scope" value="Eukaryota"/>
</dbReference>
<organism evidence="3">
    <name type="scientific">Ostreococcus tauri</name>
    <name type="common">Marine green alga</name>
    <dbReference type="NCBI Taxonomy" id="70448"/>
    <lineage>
        <taxon>Eukaryota</taxon>
        <taxon>Viridiplantae</taxon>
        <taxon>Chlorophyta</taxon>
        <taxon>Mamiellophyceae</taxon>
        <taxon>Mamiellales</taxon>
        <taxon>Bathycoccaceae</taxon>
        <taxon>Ostreococcus</taxon>
    </lineage>
</organism>
<dbReference type="EC" id="3.4.16.-" evidence="2"/>
<gene>
    <name evidence="3" type="ORF">BE221DRAFT_195043</name>
</gene>
<evidence type="ECO:0000256" key="1">
    <source>
        <dbReference type="ARBA" id="ARBA00009431"/>
    </source>
</evidence>
<name>A0A1Y5I4M3_OSTTA</name>
<dbReference type="PRINTS" id="PR00724">
    <property type="entry name" value="CRBOXYPTASEC"/>
</dbReference>
<dbReference type="GO" id="GO:0006508">
    <property type="term" value="P:proteolysis"/>
    <property type="evidence" value="ECO:0007669"/>
    <property type="project" value="UniProtKB-KW"/>
</dbReference>
<proteinExistence type="inferred from homology"/>
<dbReference type="PANTHER" id="PTHR11802:SF201">
    <property type="entry name" value="CARBOXYPEPTIDASE"/>
    <property type="match status" value="1"/>
</dbReference>
<reference evidence="3" key="1">
    <citation type="submission" date="2017-04" db="EMBL/GenBank/DDBJ databases">
        <title>Population genomics of picophytoplankton unveils novel chromosome hypervariability.</title>
        <authorList>
            <consortium name="DOE Joint Genome Institute"/>
            <person name="Blanc-Mathieu R."/>
            <person name="Krasovec M."/>
            <person name="Hebrard M."/>
            <person name="Yau S."/>
            <person name="Desgranges E."/>
            <person name="Martin J."/>
            <person name="Schackwitz W."/>
            <person name="Kuo A."/>
            <person name="Salin G."/>
            <person name="Donnadieu C."/>
            <person name="Desdevises Y."/>
            <person name="Sanchez-Ferandin S."/>
            <person name="Moreau H."/>
            <person name="Rivals E."/>
            <person name="Grigoriev I.V."/>
            <person name="Grimsley N."/>
            <person name="Eyre-Walker A."/>
            <person name="Piganeau G."/>
        </authorList>
    </citation>
    <scope>NUCLEOTIDE SEQUENCE [LARGE SCALE GENOMIC DNA]</scope>
    <source>
        <strain evidence="3">RCC 1115</strain>
    </source>
</reference>
<dbReference type="Gene3D" id="3.40.50.1820">
    <property type="entry name" value="alpha/beta hydrolase"/>
    <property type="match status" value="1"/>
</dbReference>
<protein>
    <recommendedName>
        <fullName evidence="2">Carboxypeptidase</fullName>
        <ecNumber evidence="2">3.4.16.-</ecNumber>
    </recommendedName>
</protein>
<keyword evidence="2" id="KW-0732">Signal</keyword>
<feature type="signal peptide" evidence="2">
    <location>
        <begin position="1"/>
        <end position="17"/>
    </location>
</feature>
<sequence>MGVRVWIILIIALSARGGVVDGARARLDRDFNHLRLTKTTRDADAVRELPGYGAPPTAQFSGFLDASSSTPGTMLHYWFAAKETADWLTEPTVFWFNGGPGSSSLLGFLQEQGPLLINATGGLMRNPFSWTKHANFVALESPAGVGWSYCEEMTRGGDCANDDISTAADARAAVVSFFEKFPELRRNKLYLTGESYAGVYVPTLARSILDYNDAQSGNESRIPLAGVAVGDPCTDNESQKDSMDMLWYGHKYGFVPETEFKLLWHTCNHRYTKPLTHGKWKKKTLKKSLFEVFDHVVDKGTSEECKVAHRKFLWQTSNAFSQDWRFAWINDLSLFGPAALAEGGENVPGTLDYMTTQWMMRGDVRKALHVDESAAKQWPGPTDNWLYTKSWAACNDDADTSTQSMIDFYRSISPRLERTIVYNGDTDPCVSYEGTREAIIKVGFAELKGGSQRPYFFNASGVPASLLQEKPLLYGPDLATIDAGAQFAGHVVDYENNLSFITIHGAGHMCPQFRPQTSQLLIRKLLTGDAFAPPMPTNNRLASTNEEEFQRDMDAWVVEAQGSKYID</sequence>
<evidence type="ECO:0000256" key="2">
    <source>
        <dbReference type="RuleBase" id="RU361156"/>
    </source>
</evidence>